<dbReference type="EMBL" id="JACSDZ010000009">
    <property type="protein sequence ID" value="KAF7395196.1"/>
    <property type="molecule type" value="Genomic_DNA"/>
</dbReference>
<gene>
    <name evidence="2" type="ORF">HZH68_009246</name>
</gene>
<protein>
    <submittedName>
        <fullName evidence="2">Uncharacterized protein</fullName>
    </submittedName>
</protein>
<name>A0A834JVH3_VESGE</name>
<feature type="compositionally biased region" description="Polar residues" evidence="1">
    <location>
        <begin position="1"/>
        <end position="14"/>
    </location>
</feature>
<proteinExistence type="predicted"/>
<accession>A0A834JVH3</accession>
<evidence type="ECO:0000313" key="2">
    <source>
        <dbReference type="EMBL" id="KAF7395196.1"/>
    </source>
</evidence>
<sequence length="99" mass="11215">MQTVATRSRGSSSNDGRELEIRCPFPGTPQISTLLNEDQPARREPIVRSYASGFSSASESTPSFRYTRKNGVSNLSLMNIEAHWTFHWSKRLKAEKRIV</sequence>
<evidence type="ECO:0000313" key="3">
    <source>
        <dbReference type="Proteomes" id="UP000617340"/>
    </source>
</evidence>
<feature type="region of interest" description="Disordered" evidence="1">
    <location>
        <begin position="1"/>
        <end position="39"/>
    </location>
</feature>
<comment type="caution">
    <text evidence="2">The sequence shown here is derived from an EMBL/GenBank/DDBJ whole genome shotgun (WGS) entry which is preliminary data.</text>
</comment>
<organism evidence="2 3">
    <name type="scientific">Vespula germanica</name>
    <name type="common">German yellow jacket</name>
    <name type="synonym">Paravespula germanica</name>
    <dbReference type="NCBI Taxonomy" id="30212"/>
    <lineage>
        <taxon>Eukaryota</taxon>
        <taxon>Metazoa</taxon>
        <taxon>Ecdysozoa</taxon>
        <taxon>Arthropoda</taxon>
        <taxon>Hexapoda</taxon>
        <taxon>Insecta</taxon>
        <taxon>Pterygota</taxon>
        <taxon>Neoptera</taxon>
        <taxon>Endopterygota</taxon>
        <taxon>Hymenoptera</taxon>
        <taxon>Apocrita</taxon>
        <taxon>Aculeata</taxon>
        <taxon>Vespoidea</taxon>
        <taxon>Vespidae</taxon>
        <taxon>Vespinae</taxon>
        <taxon>Vespula</taxon>
    </lineage>
</organism>
<evidence type="ECO:0000256" key="1">
    <source>
        <dbReference type="SAM" id="MobiDB-lite"/>
    </source>
</evidence>
<keyword evidence="3" id="KW-1185">Reference proteome</keyword>
<dbReference type="AlphaFoldDB" id="A0A834JVH3"/>
<dbReference type="Proteomes" id="UP000617340">
    <property type="component" value="Unassembled WGS sequence"/>
</dbReference>
<reference evidence="2" key="1">
    <citation type="journal article" date="2020" name="G3 (Bethesda)">
        <title>High-Quality Assemblies for Three Invasive Social Wasps from the &lt;i&gt;Vespula&lt;/i&gt; Genus.</title>
        <authorList>
            <person name="Harrop T.W.R."/>
            <person name="Guhlin J."/>
            <person name="McLaughlin G.M."/>
            <person name="Permina E."/>
            <person name="Stockwell P."/>
            <person name="Gilligan J."/>
            <person name="Le Lec M.F."/>
            <person name="Gruber M.A.M."/>
            <person name="Quinn O."/>
            <person name="Lovegrove M."/>
            <person name="Duncan E.J."/>
            <person name="Remnant E.J."/>
            <person name="Van Eeckhoven J."/>
            <person name="Graham B."/>
            <person name="Knapp R.A."/>
            <person name="Langford K.W."/>
            <person name="Kronenberg Z."/>
            <person name="Press M.O."/>
            <person name="Eacker S.M."/>
            <person name="Wilson-Rankin E.E."/>
            <person name="Purcell J."/>
            <person name="Lester P.J."/>
            <person name="Dearden P.K."/>
        </authorList>
    </citation>
    <scope>NUCLEOTIDE SEQUENCE</scope>
    <source>
        <strain evidence="2">Linc-1</strain>
    </source>
</reference>